<evidence type="ECO:0000256" key="1">
    <source>
        <dbReference type="SAM" id="Phobius"/>
    </source>
</evidence>
<keyword evidence="1" id="KW-0812">Transmembrane</keyword>
<protein>
    <submittedName>
        <fullName evidence="2">Uncharacterized protein</fullName>
    </submittedName>
</protein>
<proteinExistence type="predicted"/>
<dbReference type="AlphaFoldDB" id="A0A172TAM0"/>
<accession>A0A172TAM0</accession>
<dbReference type="PATRIC" id="fig|1182568.3.peg.1997"/>
<sequence>MYLAIRFNFQDNYPCISSEFKTAEDYVNCFRIQELYIFGIRPEIYFVSLLSLPFIKLLAQFEHPFKKERLLRLQYMGAVGMFLLLGMLTRVPSQ</sequence>
<dbReference type="EMBL" id="CP011387">
    <property type="protein sequence ID" value="ANE43986.1"/>
    <property type="molecule type" value="Genomic_DNA"/>
</dbReference>
<keyword evidence="1" id="KW-1133">Transmembrane helix</keyword>
<name>A0A172TAM0_9DEIO</name>
<evidence type="ECO:0000313" key="3">
    <source>
        <dbReference type="Proteomes" id="UP000077363"/>
    </source>
</evidence>
<feature type="transmembrane region" description="Helical" evidence="1">
    <location>
        <begin position="73"/>
        <end position="91"/>
    </location>
</feature>
<reference evidence="2 3" key="1">
    <citation type="submission" date="2015-01" db="EMBL/GenBank/DDBJ databases">
        <title>Deinococcus puniceus/DY1/ whole genome sequencing.</title>
        <authorList>
            <person name="Kim M.K."/>
            <person name="Srinivasan S."/>
            <person name="Lee J.-J."/>
        </authorList>
    </citation>
    <scope>NUCLEOTIDE SEQUENCE [LARGE SCALE GENOMIC DNA]</scope>
    <source>
        <strain evidence="2 3">DY1</strain>
    </source>
</reference>
<dbReference type="Proteomes" id="UP000077363">
    <property type="component" value="Chromosome"/>
</dbReference>
<dbReference type="KEGG" id="dpu:SU48_09590"/>
<keyword evidence="1" id="KW-0472">Membrane</keyword>
<gene>
    <name evidence="2" type="ORF">SU48_09590</name>
</gene>
<dbReference type="STRING" id="1182568.SU48_09590"/>
<evidence type="ECO:0000313" key="2">
    <source>
        <dbReference type="EMBL" id="ANE43986.1"/>
    </source>
</evidence>
<organism evidence="2 3">
    <name type="scientific">Deinococcus puniceus</name>
    <dbReference type="NCBI Taxonomy" id="1182568"/>
    <lineage>
        <taxon>Bacteria</taxon>
        <taxon>Thermotogati</taxon>
        <taxon>Deinococcota</taxon>
        <taxon>Deinococci</taxon>
        <taxon>Deinococcales</taxon>
        <taxon>Deinococcaceae</taxon>
        <taxon>Deinococcus</taxon>
    </lineage>
</organism>
<keyword evidence="3" id="KW-1185">Reference proteome</keyword>